<evidence type="ECO:0000313" key="4">
    <source>
        <dbReference type="Proteomes" id="UP000308000"/>
    </source>
</evidence>
<evidence type="ECO:0008006" key="6">
    <source>
        <dbReference type="Google" id="ProtNLM"/>
    </source>
</evidence>
<sequence>MTTAPKTCFIIMAIGEQVHAGSIVTSADLRSRYDNLIKEAILKAYPGIDVIRADDVAVPGSISSDIVERIMSSDFVIADVTYPNPNVFYELGLRHASRIGTIIIRDRSGPMVPFDISHLRFIEYEDTTAGLRNLSVKLREYMAFVEKNQDKPDNHFLEIAKYKKHKFLDFSEETSEELEIITAFMQNPELFAVASRAGAGGEVDQMELLAAMQANPESAKQIAKIVARSNSASNQPNRQARRSAKKGR</sequence>
<organism evidence="3 4">
    <name type="scientific">Deinococcus metallilatus</name>
    <dbReference type="NCBI Taxonomy" id="1211322"/>
    <lineage>
        <taxon>Bacteria</taxon>
        <taxon>Thermotogati</taxon>
        <taxon>Deinococcota</taxon>
        <taxon>Deinococci</taxon>
        <taxon>Deinococcales</taxon>
        <taxon>Deinococcaceae</taxon>
        <taxon>Deinococcus</taxon>
    </lineage>
</organism>
<dbReference type="Proteomes" id="UP000308000">
    <property type="component" value="Unassembled WGS sequence"/>
</dbReference>
<dbReference type="Gene3D" id="3.40.50.450">
    <property type="match status" value="1"/>
</dbReference>
<comment type="caution">
    <text evidence="3">The sequence shown here is derived from an EMBL/GenBank/DDBJ whole genome shotgun (WGS) entry which is preliminary data.</text>
</comment>
<gene>
    <name evidence="3" type="ORF">FCS05_15595</name>
    <name evidence="2" type="ORF">HNQ10_003015</name>
</gene>
<dbReference type="AlphaFoldDB" id="A0AAJ5F2L4"/>
<protein>
    <recommendedName>
        <fullName evidence="6">Nucleoside 2-deoxyribosyltransferase</fullName>
    </recommendedName>
</protein>
<feature type="compositionally biased region" description="Polar residues" evidence="1">
    <location>
        <begin position="228"/>
        <end position="238"/>
    </location>
</feature>
<name>A0AAJ5F2L4_9DEIO</name>
<evidence type="ECO:0000256" key="1">
    <source>
        <dbReference type="SAM" id="MobiDB-lite"/>
    </source>
</evidence>
<keyword evidence="5" id="KW-1185">Reference proteome</keyword>
<dbReference type="Proteomes" id="UP000536909">
    <property type="component" value="Unassembled WGS sequence"/>
</dbReference>
<evidence type="ECO:0000313" key="2">
    <source>
        <dbReference type="EMBL" id="MBB5296173.1"/>
    </source>
</evidence>
<reference evidence="2 5" key="2">
    <citation type="submission" date="2020-08" db="EMBL/GenBank/DDBJ databases">
        <title>Genomic Encyclopedia of Type Strains, Phase IV (KMG-IV): sequencing the most valuable type-strain genomes for metagenomic binning, comparative biology and taxonomic classification.</title>
        <authorList>
            <person name="Goeker M."/>
        </authorList>
    </citation>
    <scope>NUCLEOTIDE SEQUENCE [LARGE SCALE GENOMIC DNA]</scope>
    <source>
        <strain evidence="2 5">DSM 105434</strain>
    </source>
</reference>
<reference evidence="3 4" key="1">
    <citation type="submission" date="2019-04" db="EMBL/GenBank/DDBJ databases">
        <title>Deinococcus metalilatus MA1002 mutant No.5.</title>
        <authorList>
            <person name="Park W."/>
            <person name="Park C."/>
        </authorList>
    </citation>
    <scope>NUCLEOTIDE SEQUENCE [LARGE SCALE GENOMIC DNA]</scope>
    <source>
        <strain evidence="3 4">MA1002-m5</strain>
    </source>
</reference>
<accession>A0AAJ5F2L4</accession>
<dbReference type="EMBL" id="VBRC01000012">
    <property type="protein sequence ID" value="TLK23646.1"/>
    <property type="molecule type" value="Genomic_DNA"/>
</dbReference>
<proteinExistence type="predicted"/>
<evidence type="ECO:0000313" key="3">
    <source>
        <dbReference type="EMBL" id="TLK23646.1"/>
    </source>
</evidence>
<dbReference type="RefSeq" id="WP_129120139.1">
    <property type="nucleotide sequence ID" value="NZ_BSUI01000004.1"/>
</dbReference>
<feature type="compositionally biased region" description="Basic residues" evidence="1">
    <location>
        <begin position="239"/>
        <end position="248"/>
    </location>
</feature>
<feature type="region of interest" description="Disordered" evidence="1">
    <location>
        <begin position="227"/>
        <end position="248"/>
    </location>
</feature>
<evidence type="ECO:0000313" key="5">
    <source>
        <dbReference type="Proteomes" id="UP000536909"/>
    </source>
</evidence>
<dbReference type="EMBL" id="JACHFV010000010">
    <property type="protein sequence ID" value="MBB5296173.1"/>
    <property type="molecule type" value="Genomic_DNA"/>
</dbReference>